<organism evidence="3 4">
    <name type="scientific">Caenorhabditis japonica</name>
    <dbReference type="NCBI Taxonomy" id="281687"/>
    <lineage>
        <taxon>Eukaryota</taxon>
        <taxon>Metazoa</taxon>
        <taxon>Ecdysozoa</taxon>
        <taxon>Nematoda</taxon>
        <taxon>Chromadorea</taxon>
        <taxon>Rhabditida</taxon>
        <taxon>Rhabditina</taxon>
        <taxon>Rhabditomorpha</taxon>
        <taxon>Rhabditoidea</taxon>
        <taxon>Rhabditidae</taxon>
        <taxon>Peloderinae</taxon>
        <taxon>Caenorhabditis</taxon>
    </lineage>
</organism>
<reference evidence="3" key="2">
    <citation type="submission" date="2022-06" db="UniProtKB">
        <authorList>
            <consortium name="EnsemblMetazoa"/>
        </authorList>
    </citation>
    <scope>IDENTIFICATION</scope>
    <source>
        <strain evidence="3">DF5081</strain>
    </source>
</reference>
<evidence type="ECO:0000256" key="1">
    <source>
        <dbReference type="SAM" id="MobiDB-lite"/>
    </source>
</evidence>
<dbReference type="InterPro" id="IPR058721">
    <property type="entry name" value="NTF2_3"/>
</dbReference>
<keyword evidence="4" id="KW-1185">Reference proteome</keyword>
<dbReference type="Proteomes" id="UP000005237">
    <property type="component" value="Unassembled WGS sequence"/>
</dbReference>
<feature type="compositionally biased region" description="Polar residues" evidence="1">
    <location>
        <begin position="36"/>
        <end position="45"/>
    </location>
</feature>
<dbReference type="EnsemblMetazoa" id="CJA36121b.1">
    <property type="protein sequence ID" value="CJA36121b.1"/>
    <property type="gene ID" value="WBGene00211968"/>
</dbReference>
<accession>A0A8R1EHR3</accession>
<dbReference type="Pfam" id="PF26530">
    <property type="entry name" value="NTF2_3"/>
    <property type="match status" value="1"/>
</dbReference>
<feature type="region of interest" description="Disordered" evidence="1">
    <location>
        <begin position="1"/>
        <end position="45"/>
    </location>
</feature>
<feature type="compositionally biased region" description="Pro residues" evidence="1">
    <location>
        <begin position="1"/>
        <end position="14"/>
    </location>
</feature>
<evidence type="ECO:0000313" key="3">
    <source>
        <dbReference type="EnsemblMetazoa" id="CJA36121b.1"/>
    </source>
</evidence>
<reference evidence="4" key="1">
    <citation type="submission" date="2010-08" db="EMBL/GenBank/DDBJ databases">
        <authorList>
            <consortium name="Caenorhabditis japonica Sequencing Consortium"/>
            <person name="Wilson R.K."/>
        </authorList>
    </citation>
    <scope>NUCLEOTIDE SEQUENCE [LARGE SCALE GENOMIC DNA]</scope>
    <source>
        <strain evidence="4">DF5081</strain>
    </source>
</reference>
<evidence type="ECO:0000313" key="4">
    <source>
        <dbReference type="Proteomes" id="UP000005237"/>
    </source>
</evidence>
<dbReference type="AlphaFoldDB" id="A0A8R1EHR3"/>
<sequence>MDLPPNPPPAPPPSIDIYNPPVNPETKPDDQPVPPVNSNNAPRGSPNQIASGFLNQFYNAVTGNSWWQVKSLFHQNFSYWNNCMTRNIGLDAAIRLLANSPRTNFQYNIYGAQYVKNHLKVDVAFYNWPGFNRISFYLVQNGNGQFAILGADMWCL</sequence>
<proteinExistence type="predicted"/>
<protein>
    <recommendedName>
        <fullName evidence="2">NTF2-like domain-containing protein</fullName>
    </recommendedName>
</protein>
<name>A0A8R1EHR3_CAEJA</name>
<feature type="domain" description="NTF2-like" evidence="2">
    <location>
        <begin position="47"/>
        <end position="140"/>
    </location>
</feature>
<evidence type="ECO:0000259" key="2">
    <source>
        <dbReference type="Pfam" id="PF26530"/>
    </source>
</evidence>